<keyword evidence="3" id="KW-0645">Protease</keyword>
<keyword evidence="8" id="KW-0496">Mitochondrion</keyword>
<dbReference type="Proteomes" id="UP001158576">
    <property type="component" value="Chromosome 2"/>
</dbReference>
<evidence type="ECO:0000256" key="3">
    <source>
        <dbReference type="ARBA" id="ARBA00022670"/>
    </source>
</evidence>
<name>A0ABN7TCJ2_OIKDI</name>
<dbReference type="PANTHER" id="PTHR11851">
    <property type="entry name" value="METALLOPROTEASE"/>
    <property type="match status" value="1"/>
</dbReference>
<evidence type="ECO:0000256" key="5">
    <source>
        <dbReference type="ARBA" id="ARBA00022801"/>
    </source>
</evidence>
<evidence type="ECO:0000259" key="9">
    <source>
        <dbReference type="Pfam" id="PF00675"/>
    </source>
</evidence>
<organism evidence="11 12">
    <name type="scientific">Oikopleura dioica</name>
    <name type="common">Tunicate</name>
    <dbReference type="NCBI Taxonomy" id="34765"/>
    <lineage>
        <taxon>Eukaryota</taxon>
        <taxon>Metazoa</taxon>
        <taxon>Chordata</taxon>
        <taxon>Tunicata</taxon>
        <taxon>Appendicularia</taxon>
        <taxon>Copelata</taxon>
        <taxon>Oikopleuridae</taxon>
        <taxon>Oikopleura</taxon>
    </lineage>
</organism>
<evidence type="ECO:0000256" key="1">
    <source>
        <dbReference type="ARBA" id="ARBA00001947"/>
    </source>
</evidence>
<dbReference type="EMBL" id="OU015567">
    <property type="protein sequence ID" value="CAG5113122.1"/>
    <property type="molecule type" value="Genomic_DNA"/>
</dbReference>
<accession>A0ABN7TCJ2</accession>
<protein>
    <submittedName>
        <fullName evidence="11">Oidioi.mRNA.OKI2018_I69.chr2.g7263.t1.cds</fullName>
    </submittedName>
</protein>
<proteinExistence type="predicted"/>
<evidence type="ECO:0000256" key="2">
    <source>
        <dbReference type="ARBA" id="ARBA00004173"/>
    </source>
</evidence>
<comment type="cofactor">
    <cofactor evidence="1">
        <name>Zn(2+)</name>
        <dbReference type="ChEBI" id="CHEBI:29105"/>
    </cofactor>
</comment>
<dbReference type="SUPFAM" id="SSF63411">
    <property type="entry name" value="LuxS/MPP-like metallohydrolase"/>
    <property type="match status" value="2"/>
</dbReference>
<dbReference type="PANTHER" id="PTHR11851:SF149">
    <property type="entry name" value="GH01077P"/>
    <property type="match status" value="1"/>
</dbReference>
<keyword evidence="12" id="KW-1185">Reference proteome</keyword>
<dbReference type="InterPro" id="IPR050361">
    <property type="entry name" value="MPP/UQCRC_Complex"/>
</dbReference>
<keyword evidence="4" id="KW-0479">Metal-binding</keyword>
<evidence type="ECO:0000256" key="6">
    <source>
        <dbReference type="ARBA" id="ARBA00022833"/>
    </source>
</evidence>
<evidence type="ECO:0000259" key="10">
    <source>
        <dbReference type="Pfam" id="PF05193"/>
    </source>
</evidence>
<keyword evidence="6" id="KW-0862">Zinc</keyword>
<dbReference type="Pfam" id="PF05193">
    <property type="entry name" value="Peptidase_M16_C"/>
    <property type="match status" value="1"/>
</dbReference>
<reference evidence="11 12" key="1">
    <citation type="submission" date="2021-04" db="EMBL/GenBank/DDBJ databases">
        <authorList>
            <person name="Bliznina A."/>
        </authorList>
    </citation>
    <scope>NUCLEOTIDE SEQUENCE [LARGE SCALE GENOMIC DNA]</scope>
</reference>
<dbReference type="Pfam" id="PF00675">
    <property type="entry name" value="Peptidase_M16"/>
    <property type="match status" value="1"/>
</dbReference>
<feature type="domain" description="Peptidase M16 N-terminal" evidence="9">
    <location>
        <begin position="37"/>
        <end position="169"/>
    </location>
</feature>
<keyword evidence="7" id="KW-0482">Metalloprotease</keyword>
<dbReference type="Gene3D" id="3.30.830.10">
    <property type="entry name" value="Metalloenzyme, LuxS/M16 peptidase-like"/>
    <property type="match status" value="2"/>
</dbReference>
<dbReference type="InterPro" id="IPR011249">
    <property type="entry name" value="Metalloenz_LuxS/M16"/>
</dbReference>
<evidence type="ECO:0000256" key="7">
    <source>
        <dbReference type="ARBA" id="ARBA00023049"/>
    </source>
</evidence>
<evidence type="ECO:0000256" key="4">
    <source>
        <dbReference type="ARBA" id="ARBA00022723"/>
    </source>
</evidence>
<dbReference type="InterPro" id="IPR011765">
    <property type="entry name" value="Pept_M16_N"/>
</dbReference>
<evidence type="ECO:0000256" key="8">
    <source>
        <dbReference type="ARBA" id="ARBA00023128"/>
    </source>
</evidence>
<gene>
    <name evidence="11" type="ORF">OKIOD_LOCUS16028</name>
</gene>
<evidence type="ECO:0000313" key="12">
    <source>
        <dbReference type="Proteomes" id="UP001158576"/>
    </source>
</evidence>
<feature type="domain" description="Peptidase M16 C-terminal" evidence="10">
    <location>
        <begin position="197"/>
        <end position="400"/>
    </location>
</feature>
<evidence type="ECO:0000313" key="11">
    <source>
        <dbReference type="EMBL" id="CAG5113122.1"/>
    </source>
</evidence>
<comment type="subcellular location">
    <subcellularLocation>
        <location evidence="2">Mitochondrion</location>
    </subcellularLocation>
</comment>
<keyword evidence="5" id="KW-0378">Hydrolase</keyword>
<sequence>MIRRVKQFPIRRRFAQAKQLVNYCDTKVTTLPNGLRVATEDMGLPTTCVGLWIDCGTRYEKLEEMGTAHFFEHLVFKGSEKMSQHELSEYAEATGTLLNAYTSREHTSYYFQGRRDNTEKLVEILADVIQKPDLSRSAIAIERRVISAEYDDILANYEEVLFDYIHAFCFGGVDGHFTDSSLSYNILGTRFHISNAITKDVIQNFIKTHYHPSRMVLVGTGGVNHEQVVDFAGKYFDDWGSYIGPGTPTFERQANLPAGRTDHYANFWGVDTPFHSCEIRHHKPGSDTLVGCVTYPICGWSHSDCLTMNLIAKLIGVFMHGSGGFQFFTSPFVKKMQNIDPSSTFKAYMSLYNDKGLFGFIFTAFELDKASTMVEAFHEELQRIATNLSDEELSNAKRSLFTDICLGIDGTQPVADEIGRHLLVYNRRIHYPETEYLIENITREDVKRCVTQIIDSEEKCIALLGNLDHTPPIFPDVPQINDPEKVHEEAFCKNIITARN</sequence>
<dbReference type="InterPro" id="IPR007863">
    <property type="entry name" value="Peptidase_M16_C"/>
</dbReference>